<dbReference type="PROSITE" id="PS50850">
    <property type="entry name" value="MFS"/>
    <property type="match status" value="1"/>
</dbReference>
<dbReference type="InterPro" id="IPR020846">
    <property type="entry name" value="MFS_dom"/>
</dbReference>
<dbReference type="EMBL" id="CABEEZ010000033">
    <property type="protein sequence ID" value="VTR23777.1"/>
    <property type="molecule type" value="Genomic_DNA"/>
</dbReference>
<sequence>MRCRPLGVSLGLVIGFPLVTFLMSHLGWALSFHVLAFINLLVGLLLVRVFIHPRTTGVVQRSSEPMMQRVLPNLHSGLENANARLDHAG</sequence>
<dbReference type="InterPro" id="IPR036259">
    <property type="entry name" value="MFS_trans_sf"/>
</dbReference>
<keyword evidence="2 4" id="KW-1133">Transmembrane helix</keyword>
<evidence type="ECO:0000313" key="6">
    <source>
        <dbReference type="EMBL" id="VTR23777.1"/>
    </source>
</evidence>
<reference evidence="6" key="1">
    <citation type="submission" date="2019-05" db="EMBL/GenBank/DDBJ databases">
        <authorList>
            <consortium name="Pathogen Informatics"/>
        </authorList>
    </citation>
    <scope>NUCLEOTIDE SEQUENCE [LARGE SCALE GENOMIC DNA]</scope>
    <source>
        <strain evidence="6">NCTC12965</strain>
    </source>
</reference>
<evidence type="ECO:0000259" key="5">
    <source>
        <dbReference type="PROSITE" id="PS50850"/>
    </source>
</evidence>
<name>A0A4U9TWE7_SERFO</name>
<evidence type="ECO:0000256" key="3">
    <source>
        <dbReference type="ARBA" id="ARBA00023136"/>
    </source>
</evidence>
<evidence type="ECO:0000256" key="1">
    <source>
        <dbReference type="ARBA" id="ARBA00022692"/>
    </source>
</evidence>
<protein>
    <submittedName>
        <fullName evidence="6">Arabinose efflux permease</fullName>
    </submittedName>
</protein>
<dbReference type="GO" id="GO:0022857">
    <property type="term" value="F:transmembrane transporter activity"/>
    <property type="evidence" value="ECO:0007669"/>
    <property type="project" value="InterPro"/>
</dbReference>
<evidence type="ECO:0000256" key="2">
    <source>
        <dbReference type="ARBA" id="ARBA00022989"/>
    </source>
</evidence>
<dbReference type="AlphaFoldDB" id="A0A4U9TWE7"/>
<evidence type="ECO:0000256" key="4">
    <source>
        <dbReference type="SAM" id="Phobius"/>
    </source>
</evidence>
<organism evidence="6">
    <name type="scientific">Serratia fonticola</name>
    <dbReference type="NCBI Taxonomy" id="47917"/>
    <lineage>
        <taxon>Bacteria</taxon>
        <taxon>Pseudomonadati</taxon>
        <taxon>Pseudomonadota</taxon>
        <taxon>Gammaproteobacteria</taxon>
        <taxon>Enterobacterales</taxon>
        <taxon>Yersiniaceae</taxon>
        <taxon>Serratia</taxon>
    </lineage>
</organism>
<dbReference type="SUPFAM" id="SSF103473">
    <property type="entry name" value="MFS general substrate transporter"/>
    <property type="match status" value="1"/>
</dbReference>
<accession>A0A4U9TWE7</accession>
<feature type="domain" description="Major facilitator superfamily (MFS) profile" evidence="5">
    <location>
        <begin position="1"/>
        <end position="89"/>
    </location>
</feature>
<feature type="transmembrane region" description="Helical" evidence="4">
    <location>
        <begin position="32"/>
        <end position="51"/>
    </location>
</feature>
<keyword evidence="1 4" id="KW-0812">Transmembrane</keyword>
<feature type="transmembrane region" description="Helical" evidence="4">
    <location>
        <begin position="7"/>
        <end position="26"/>
    </location>
</feature>
<gene>
    <name evidence="6" type="ORF">NCTC12965_01857</name>
</gene>
<dbReference type="Gene3D" id="1.20.1250.20">
    <property type="entry name" value="MFS general substrate transporter like domains"/>
    <property type="match status" value="1"/>
</dbReference>
<proteinExistence type="predicted"/>
<keyword evidence="3 4" id="KW-0472">Membrane</keyword>